<protein>
    <recommendedName>
        <fullName evidence="4">Type VII secretion integral membrane protein EccD</fullName>
    </recommendedName>
</protein>
<dbReference type="RefSeq" id="WP_153684330.1">
    <property type="nucleotide sequence ID" value="NZ_WJIF01000003.1"/>
</dbReference>
<evidence type="ECO:0008006" key="4">
    <source>
        <dbReference type="Google" id="ProtNLM"/>
    </source>
</evidence>
<organism evidence="2 3">
    <name type="scientific">Agromyces agglutinans</name>
    <dbReference type="NCBI Taxonomy" id="2662258"/>
    <lineage>
        <taxon>Bacteria</taxon>
        <taxon>Bacillati</taxon>
        <taxon>Actinomycetota</taxon>
        <taxon>Actinomycetes</taxon>
        <taxon>Micrococcales</taxon>
        <taxon>Microbacteriaceae</taxon>
        <taxon>Agromyces</taxon>
    </lineage>
</organism>
<sequence length="456" mass="45697">MTLAPVERRRITLLGDAGSVDLAVPADDRLDDALRRSGLALDPRVQFVVDRNGYQVDPATPGGQLDDGGLYAVVTVTGASRGKRRARAAPAGERRVDHGARWMLLGLAALLAGVLVSLVAEEPAVRMAVAGVLGVAAIAVAIASALRSDRPGAPPPIAMAAPVALAAVAMGAMVPGDLTAAGQLRIAVGLLAAAVLASVLAVCTADASVRAAWGTVALLVLSLAAVWGAALLLRLPIAAAAAVTLGLVPVALRALPSTLVNVPDGMFIDYRHFMSNRWSVRGAIPDSPAAIATADAERVVRASTARLTAGTLVLALATVGAAPLAAPGIASAAPLTAIGTIALFACVVLSMLLTPRHTIGRAARWLPRGAAIAVLLVGVAAVADAVGPTGGLLAAASVFAIALITAIVSLPLARGGSSLVWSRVGDVIEWLAVALALPAALLAANSIELLRGMIAG</sequence>
<keyword evidence="3" id="KW-1185">Reference proteome</keyword>
<proteinExistence type="predicted"/>
<reference evidence="2 3" key="1">
    <citation type="submission" date="2019-10" db="EMBL/GenBank/DDBJ databases">
        <authorList>
            <person name="Nie G."/>
            <person name="Ming H."/>
            <person name="Yi B."/>
        </authorList>
    </citation>
    <scope>NUCLEOTIDE SEQUENCE [LARGE SCALE GENOMIC DNA]</scope>
    <source>
        <strain evidence="2 3">CFH 90414</strain>
    </source>
</reference>
<feature type="transmembrane region" description="Helical" evidence="1">
    <location>
        <begin position="365"/>
        <end position="386"/>
    </location>
</feature>
<feature type="transmembrane region" description="Helical" evidence="1">
    <location>
        <begin position="102"/>
        <end position="120"/>
    </location>
</feature>
<feature type="transmembrane region" description="Helical" evidence="1">
    <location>
        <begin position="307"/>
        <end position="326"/>
    </location>
</feature>
<feature type="transmembrane region" description="Helical" evidence="1">
    <location>
        <begin position="186"/>
        <end position="205"/>
    </location>
</feature>
<evidence type="ECO:0000313" key="3">
    <source>
        <dbReference type="Proteomes" id="UP000431080"/>
    </source>
</evidence>
<keyword evidence="1" id="KW-0472">Membrane</keyword>
<feature type="transmembrane region" description="Helical" evidence="1">
    <location>
        <begin position="427"/>
        <end position="447"/>
    </location>
</feature>
<dbReference type="EMBL" id="WJIF01000003">
    <property type="protein sequence ID" value="MRG59930.1"/>
    <property type="molecule type" value="Genomic_DNA"/>
</dbReference>
<evidence type="ECO:0000313" key="2">
    <source>
        <dbReference type="EMBL" id="MRG59930.1"/>
    </source>
</evidence>
<keyword evidence="1" id="KW-1133">Transmembrane helix</keyword>
<comment type="caution">
    <text evidence="2">The sequence shown here is derived from an EMBL/GenBank/DDBJ whole genome shotgun (WGS) entry which is preliminary data.</text>
</comment>
<feature type="transmembrane region" description="Helical" evidence="1">
    <location>
        <begin position="157"/>
        <end position="174"/>
    </location>
</feature>
<dbReference type="AlphaFoldDB" id="A0A6I2FB21"/>
<feature type="transmembrane region" description="Helical" evidence="1">
    <location>
        <begin position="392"/>
        <end position="415"/>
    </location>
</feature>
<feature type="transmembrane region" description="Helical" evidence="1">
    <location>
        <begin position="212"/>
        <end position="231"/>
    </location>
</feature>
<dbReference type="Proteomes" id="UP000431080">
    <property type="component" value="Unassembled WGS sequence"/>
</dbReference>
<feature type="transmembrane region" description="Helical" evidence="1">
    <location>
        <begin position="332"/>
        <end position="353"/>
    </location>
</feature>
<gene>
    <name evidence="2" type="ORF">GE115_08610</name>
</gene>
<accession>A0A6I2FB21</accession>
<evidence type="ECO:0000256" key="1">
    <source>
        <dbReference type="SAM" id="Phobius"/>
    </source>
</evidence>
<keyword evidence="1" id="KW-0812">Transmembrane</keyword>
<name>A0A6I2FB21_9MICO</name>
<feature type="transmembrane region" description="Helical" evidence="1">
    <location>
        <begin position="237"/>
        <end position="255"/>
    </location>
</feature>
<feature type="transmembrane region" description="Helical" evidence="1">
    <location>
        <begin position="126"/>
        <end position="145"/>
    </location>
</feature>